<dbReference type="RefSeq" id="WP_307345208.1">
    <property type="nucleotide sequence ID" value="NZ_JAUSVS010000001.1"/>
</dbReference>
<gene>
    <name evidence="2" type="ORF">QO010_000378</name>
</gene>
<dbReference type="Proteomes" id="UP001228905">
    <property type="component" value="Unassembled WGS sequence"/>
</dbReference>
<keyword evidence="3" id="KW-1185">Reference proteome</keyword>
<proteinExistence type="predicted"/>
<sequence>MAKTPAVSLASLNARKAGETPFAFNLIGPDGKETDIVLKVLGAQSDAVTRLTSQLINTRRREEAERAAQASSNRPGDAITPVEDDVVFGQRLAAVRLVGWEGIEEPWSPELALQLCQMNSDIAAQVTAQSNKTANFISASPKA</sequence>
<feature type="region of interest" description="Disordered" evidence="1">
    <location>
        <begin position="58"/>
        <end position="81"/>
    </location>
</feature>
<comment type="caution">
    <text evidence="2">The sequence shown here is derived from an EMBL/GenBank/DDBJ whole genome shotgun (WGS) entry which is preliminary data.</text>
</comment>
<dbReference type="EMBL" id="JAUSVS010000001">
    <property type="protein sequence ID" value="MDQ0462630.1"/>
    <property type="molecule type" value="Genomic_DNA"/>
</dbReference>
<reference evidence="2 3" key="1">
    <citation type="submission" date="2023-07" db="EMBL/GenBank/DDBJ databases">
        <title>Genomic Encyclopedia of Type Strains, Phase IV (KMG-IV): sequencing the most valuable type-strain genomes for metagenomic binning, comparative biology and taxonomic classification.</title>
        <authorList>
            <person name="Goeker M."/>
        </authorList>
    </citation>
    <scope>NUCLEOTIDE SEQUENCE [LARGE SCALE GENOMIC DNA]</scope>
    <source>
        <strain evidence="2 3">DSM 18695</strain>
    </source>
</reference>
<evidence type="ECO:0000313" key="3">
    <source>
        <dbReference type="Proteomes" id="UP001228905"/>
    </source>
</evidence>
<evidence type="ECO:0008006" key="4">
    <source>
        <dbReference type="Google" id="ProtNLM"/>
    </source>
</evidence>
<evidence type="ECO:0000256" key="1">
    <source>
        <dbReference type="SAM" id="MobiDB-lite"/>
    </source>
</evidence>
<evidence type="ECO:0000313" key="2">
    <source>
        <dbReference type="EMBL" id="MDQ0462630.1"/>
    </source>
</evidence>
<protein>
    <recommendedName>
        <fullName evidence="4">Tail assembly chaperone</fullName>
    </recommendedName>
</protein>
<organism evidence="2 3">
    <name type="scientific">Caulobacter ginsengisoli</name>
    <dbReference type="NCBI Taxonomy" id="400775"/>
    <lineage>
        <taxon>Bacteria</taxon>
        <taxon>Pseudomonadati</taxon>
        <taxon>Pseudomonadota</taxon>
        <taxon>Alphaproteobacteria</taxon>
        <taxon>Caulobacterales</taxon>
        <taxon>Caulobacteraceae</taxon>
        <taxon>Caulobacter</taxon>
    </lineage>
</organism>
<accession>A0ABU0IMJ2</accession>
<name>A0ABU0IMJ2_9CAUL</name>